<name>A0A518B300_9BACT</name>
<dbReference type="PANTHER" id="PTHR42709:SF11">
    <property type="entry name" value="DEDA FAMILY PROTEIN"/>
    <property type="match status" value="1"/>
</dbReference>
<organism evidence="2 3">
    <name type="scientific">Kolteria novifilia</name>
    <dbReference type="NCBI Taxonomy" id="2527975"/>
    <lineage>
        <taxon>Bacteria</taxon>
        <taxon>Pseudomonadati</taxon>
        <taxon>Planctomycetota</taxon>
        <taxon>Planctomycetia</taxon>
        <taxon>Kolteriales</taxon>
        <taxon>Kolteriaceae</taxon>
        <taxon>Kolteria</taxon>
    </lineage>
</organism>
<evidence type="ECO:0008006" key="4">
    <source>
        <dbReference type="Google" id="ProtNLM"/>
    </source>
</evidence>
<evidence type="ECO:0000256" key="1">
    <source>
        <dbReference type="SAM" id="Phobius"/>
    </source>
</evidence>
<evidence type="ECO:0000313" key="2">
    <source>
        <dbReference type="EMBL" id="QDU61370.1"/>
    </source>
</evidence>
<keyword evidence="1" id="KW-1133">Transmembrane helix</keyword>
<dbReference type="GO" id="GO:0005886">
    <property type="term" value="C:plasma membrane"/>
    <property type="evidence" value="ECO:0007669"/>
    <property type="project" value="TreeGrafter"/>
</dbReference>
<keyword evidence="3" id="KW-1185">Reference proteome</keyword>
<dbReference type="KEGG" id="knv:Pan216_22260"/>
<reference evidence="2 3" key="1">
    <citation type="submission" date="2019-02" db="EMBL/GenBank/DDBJ databases">
        <title>Deep-cultivation of Planctomycetes and their phenomic and genomic characterization uncovers novel biology.</title>
        <authorList>
            <person name="Wiegand S."/>
            <person name="Jogler M."/>
            <person name="Boedeker C."/>
            <person name="Pinto D."/>
            <person name="Vollmers J."/>
            <person name="Rivas-Marin E."/>
            <person name="Kohn T."/>
            <person name="Peeters S.H."/>
            <person name="Heuer A."/>
            <person name="Rast P."/>
            <person name="Oberbeckmann S."/>
            <person name="Bunk B."/>
            <person name="Jeske O."/>
            <person name="Meyerdierks A."/>
            <person name="Storesund J.E."/>
            <person name="Kallscheuer N."/>
            <person name="Luecker S."/>
            <person name="Lage O.M."/>
            <person name="Pohl T."/>
            <person name="Merkel B.J."/>
            <person name="Hornburger P."/>
            <person name="Mueller R.-W."/>
            <person name="Bruemmer F."/>
            <person name="Labrenz M."/>
            <person name="Spormann A.M."/>
            <person name="Op den Camp H."/>
            <person name="Overmann J."/>
            <person name="Amann R."/>
            <person name="Jetten M.S.M."/>
            <person name="Mascher T."/>
            <person name="Medema M.H."/>
            <person name="Devos D.P."/>
            <person name="Kaster A.-K."/>
            <person name="Ovreas L."/>
            <person name="Rohde M."/>
            <person name="Galperin M.Y."/>
            <person name="Jogler C."/>
        </authorList>
    </citation>
    <scope>NUCLEOTIDE SEQUENCE [LARGE SCALE GENOMIC DNA]</scope>
    <source>
        <strain evidence="2 3">Pan216</strain>
    </source>
</reference>
<keyword evidence="1" id="KW-0472">Membrane</keyword>
<feature type="transmembrane region" description="Helical" evidence="1">
    <location>
        <begin position="203"/>
        <end position="226"/>
    </location>
</feature>
<dbReference type="AlphaFoldDB" id="A0A518B300"/>
<dbReference type="PANTHER" id="PTHR42709">
    <property type="entry name" value="ALKALINE PHOSPHATASE LIKE PROTEIN"/>
    <property type="match status" value="1"/>
</dbReference>
<keyword evidence="1" id="KW-0812">Transmembrane</keyword>
<sequence length="228" mass="24811">MIVKSTVEGDSMDSKETVTAVEEAAANAASGGPIRKLYDWCIAWADTPYATPALFVMSFAESSFFPIPPDVLQIALSVAKPTRSFFYAAVSVVGSVLGGVLGWVIGYCLWTALAPYFFDFVPGFTTANFELVRDWYHGNAFASILLASFTPIPYKIFTIASGVFHVGLPVLIVASLVGRSARFFLVAAVIYKFGPKVKEYIEKYFNIATVVMAILLVGGFVAIKYLKH</sequence>
<proteinExistence type="predicted"/>
<evidence type="ECO:0000313" key="3">
    <source>
        <dbReference type="Proteomes" id="UP000317093"/>
    </source>
</evidence>
<dbReference type="Proteomes" id="UP000317093">
    <property type="component" value="Chromosome"/>
</dbReference>
<protein>
    <recommendedName>
        <fullName evidence="4">SNARE associated Golgi protein</fullName>
    </recommendedName>
</protein>
<dbReference type="EMBL" id="CP036279">
    <property type="protein sequence ID" value="QDU61370.1"/>
    <property type="molecule type" value="Genomic_DNA"/>
</dbReference>
<gene>
    <name evidence="2" type="ORF">Pan216_22260</name>
</gene>
<feature type="transmembrane region" description="Helical" evidence="1">
    <location>
        <begin position="166"/>
        <end position="191"/>
    </location>
</feature>
<feature type="transmembrane region" description="Helical" evidence="1">
    <location>
        <begin position="85"/>
        <end position="115"/>
    </location>
</feature>
<accession>A0A518B300</accession>
<dbReference type="InterPro" id="IPR051311">
    <property type="entry name" value="DedA_domain"/>
</dbReference>